<reference evidence="1" key="1">
    <citation type="submission" date="2020-04" db="EMBL/GenBank/DDBJ databases">
        <authorList>
            <person name="Chiriac C."/>
            <person name="Salcher M."/>
            <person name="Ghai R."/>
            <person name="Kavagutti S V."/>
        </authorList>
    </citation>
    <scope>NUCLEOTIDE SEQUENCE</scope>
</reference>
<organism evidence="1">
    <name type="scientific">uncultured Caudovirales phage</name>
    <dbReference type="NCBI Taxonomy" id="2100421"/>
    <lineage>
        <taxon>Viruses</taxon>
        <taxon>Duplodnaviria</taxon>
        <taxon>Heunggongvirae</taxon>
        <taxon>Uroviricota</taxon>
        <taxon>Caudoviricetes</taxon>
        <taxon>Peduoviridae</taxon>
        <taxon>Maltschvirus</taxon>
        <taxon>Maltschvirus maltsch</taxon>
    </lineage>
</organism>
<protein>
    <submittedName>
        <fullName evidence="1">Uncharacterized protein</fullName>
    </submittedName>
</protein>
<accession>A0A6J5LWQ2</accession>
<evidence type="ECO:0000313" key="1">
    <source>
        <dbReference type="EMBL" id="CAB4138521.1"/>
    </source>
</evidence>
<name>A0A6J5LWQ2_9CAUD</name>
<sequence>MDWVFIWQAYNLNMAYEHYYDMTEEEARKKFFEDHPEDFAFAVICGEKLEMWRFAA</sequence>
<proteinExistence type="predicted"/>
<dbReference type="EMBL" id="LR796344">
    <property type="protein sequence ID" value="CAB4138521.1"/>
    <property type="molecule type" value="Genomic_DNA"/>
</dbReference>
<gene>
    <name evidence="1" type="ORF">UFOVP330_94</name>
</gene>